<evidence type="ECO:0000256" key="3">
    <source>
        <dbReference type="ARBA" id="ARBA00023211"/>
    </source>
</evidence>
<proteinExistence type="inferred from homology"/>
<evidence type="ECO:0000256" key="2">
    <source>
        <dbReference type="ARBA" id="ARBA00022723"/>
    </source>
</evidence>
<protein>
    <recommendedName>
        <fullName evidence="8">D-lyxose ketol-isomerase</fullName>
        <ecNumber evidence="8">5.3.1.15</ecNumber>
    </recommendedName>
</protein>
<reference evidence="9" key="1">
    <citation type="submission" date="2019-08" db="EMBL/GenBank/DDBJ databases">
        <authorList>
            <person name="Kucharzyk K."/>
            <person name="Murdoch R.W."/>
            <person name="Higgins S."/>
            <person name="Loffler F."/>
        </authorList>
    </citation>
    <scope>NUCLEOTIDE SEQUENCE</scope>
</reference>
<evidence type="ECO:0000256" key="5">
    <source>
        <dbReference type="ARBA" id="ARBA00023277"/>
    </source>
</evidence>
<dbReference type="AlphaFoldDB" id="A0A644XNQ1"/>
<dbReference type="GO" id="GO:0046872">
    <property type="term" value="F:metal ion binding"/>
    <property type="evidence" value="ECO:0007669"/>
    <property type="project" value="UniProtKB-KW"/>
</dbReference>
<comment type="catalytic activity">
    <reaction evidence="6">
        <text>D-lyxose = D-xylulose</text>
        <dbReference type="Rhea" id="RHEA:14201"/>
        <dbReference type="ChEBI" id="CHEBI:16789"/>
        <dbReference type="ChEBI" id="CHEBI:17140"/>
        <dbReference type="EC" id="5.3.1.15"/>
    </reaction>
</comment>
<dbReference type="GO" id="GO:0016853">
    <property type="term" value="F:isomerase activity"/>
    <property type="evidence" value="ECO:0007669"/>
    <property type="project" value="UniProtKB-KW"/>
</dbReference>
<accession>A0A644XNQ1</accession>
<dbReference type="EC" id="5.3.1.15" evidence="8"/>
<gene>
    <name evidence="9" type="ORF">SDC9_62075</name>
</gene>
<dbReference type="Pfam" id="PF07385">
    <property type="entry name" value="Lyx_isomer"/>
    <property type="match status" value="1"/>
</dbReference>
<comment type="similarity">
    <text evidence="7">Belongs to the D-lyxose ketol-isomerase family.</text>
</comment>
<keyword evidence="3" id="KW-0464">Manganese</keyword>
<dbReference type="EMBL" id="VSSQ01002486">
    <property type="protein sequence ID" value="MPM15704.1"/>
    <property type="molecule type" value="Genomic_DNA"/>
</dbReference>
<comment type="cofactor">
    <cofactor evidence="1">
        <name>Mn(2+)</name>
        <dbReference type="ChEBI" id="CHEBI:29035"/>
    </cofactor>
</comment>
<dbReference type="InterPro" id="IPR014710">
    <property type="entry name" value="RmlC-like_jellyroll"/>
</dbReference>
<dbReference type="Gene3D" id="2.60.120.10">
    <property type="entry name" value="Jelly Rolls"/>
    <property type="match status" value="1"/>
</dbReference>
<sequence>MKRSVINAGIDWAIDTCKRFQCALPDFAYWTPEQWEEKKDSTGYMRKVALGWDVTDYDTGDFEKVGAVLFTLRNGEVDRPEAGTVYCEKYIVMKAGQLLPCHFHYFKTEDIINRAGGTLRVYVWNSTPEADGYQKDLKSDVHLMCDGQAVTIPAGGYVDIKAGNSITLTPYIYHSFVAVQEDGDLVVGEVSRVNDDAADNHFNPPVNLPPVAEDEPARHQLCGGYKQ</sequence>
<keyword evidence="4" id="KW-0413">Isomerase</keyword>
<evidence type="ECO:0000256" key="4">
    <source>
        <dbReference type="ARBA" id="ARBA00023235"/>
    </source>
</evidence>
<dbReference type="InterPro" id="IPR047581">
    <property type="entry name" value="EcSI_cupin"/>
</dbReference>
<dbReference type="InterPro" id="IPR010864">
    <property type="entry name" value="D-lyxose_isomer"/>
</dbReference>
<dbReference type="CDD" id="cd20309">
    <property type="entry name" value="cupin_EcSI"/>
    <property type="match status" value="1"/>
</dbReference>
<evidence type="ECO:0000256" key="8">
    <source>
        <dbReference type="ARBA" id="ARBA00044972"/>
    </source>
</evidence>
<name>A0A644XNQ1_9ZZZZ</name>
<evidence type="ECO:0000256" key="1">
    <source>
        <dbReference type="ARBA" id="ARBA00001936"/>
    </source>
</evidence>
<keyword evidence="2" id="KW-0479">Metal-binding</keyword>
<keyword evidence="5" id="KW-0119">Carbohydrate metabolism</keyword>
<evidence type="ECO:0000256" key="6">
    <source>
        <dbReference type="ARBA" id="ARBA00044907"/>
    </source>
</evidence>
<organism evidence="9">
    <name type="scientific">bioreactor metagenome</name>
    <dbReference type="NCBI Taxonomy" id="1076179"/>
    <lineage>
        <taxon>unclassified sequences</taxon>
        <taxon>metagenomes</taxon>
        <taxon>ecological metagenomes</taxon>
    </lineage>
</organism>
<evidence type="ECO:0000313" key="9">
    <source>
        <dbReference type="EMBL" id="MPM15704.1"/>
    </source>
</evidence>
<comment type="caution">
    <text evidence="9">The sequence shown here is derived from an EMBL/GenBank/DDBJ whole genome shotgun (WGS) entry which is preliminary data.</text>
</comment>
<evidence type="ECO:0000256" key="7">
    <source>
        <dbReference type="ARBA" id="ARBA00044951"/>
    </source>
</evidence>